<dbReference type="EMBL" id="BMZB01000001">
    <property type="protein sequence ID" value="GGZ26224.1"/>
    <property type="molecule type" value="Genomic_DNA"/>
</dbReference>
<keyword evidence="2" id="KW-1185">Reference proteome</keyword>
<name>A0A918PZJ3_9CAUL</name>
<comment type="caution">
    <text evidence="1">The sequence shown here is derived from an EMBL/GenBank/DDBJ whole genome shotgun (WGS) entry which is preliminary data.</text>
</comment>
<accession>A0A918PZJ3</accession>
<evidence type="ECO:0000313" key="1">
    <source>
        <dbReference type="EMBL" id="GGZ26224.1"/>
    </source>
</evidence>
<reference evidence="1" key="2">
    <citation type="submission" date="2020-09" db="EMBL/GenBank/DDBJ databases">
        <authorList>
            <person name="Sun Q."/>
            <person name="Kim S."/>
        </authorList>
    </citation>
    <scope>NUCLEOTIDE SEQUENCE</scope>
    <source>
        <strain evidence="1">KCTC 32296</strain>
    </source>
</reference>
<gene>
    <name evidence="1" type="ORF">GCM10011273_09640</name>
</gene>
<dbReference type="Proteomes" id="UP000662572">
    <property type="component" value="Unassembled WGS sequence"/>
</dbReference>
<protein>
    <submittedName>
        <fullName evidence="1">Uncharacterized protein</fullName>
    </submittedName>
</protein>
<proteinExistence type="predicted"/>
<sequence>MLTSPPLFTGEVDASLAKQTEGARMWYRVMLKGENFVMKLSGKQTVHGFYTTRYVEATSEDDAEMKAVELIREDNYLRERVRNPKSDPPMIYLEEIEVLSSHSGEAGSGYSFYSDDD</sequence>
<reference evidence="1" key="1">
    <citation type="journal article" date="2014" name="Int. J. Syst. Evol. Microbiol.">
        <title>Complete genome sequence of Corynebacterium casei LMG S-19264T (=DSM 44701T), isolated from a smear-ripened cheese.</title>
        <authorList>
            <consortium name="US DOE Joint Genome Institute (JGI-PGF)"/>
            <person name="Walter F."/>
            <person name="Albersmeier A."/>
            <person name="Kalinowski J."/>
            <person name="Ruckert C."/>
        </authorList>
    </citation>
    <scope>NUCLEOTIDE SEQUENCE</scope>
    <source>
        <strain evidence="1">KCTC 32296</strain>
    </source>
</reference>
<evidence type="ECO:0000313" key="2">
    <source>
        <dbReference type="Proteomes" id="UP000662572"/>
    </source>
</evidence>
<organism evidence="1 2">
    <name type="scientific">Asticcacaulis endophyticus</name>
    <dbReference type="NCBI Taxonomy" id="1395890"/>
    <lineage>
        <taxon>Bacteria</taxon>
        <taxon>Pseudomonadati</taxon>
        <taxon>Pseudomonadota</taxon>
        <taxon>Alphaproteobacteria</taxon>
        <taxon>Caulobacterales</taxon>
        <taxon>Caulobacteraceae</taxon>
        <taxon>Asticcacaulis</taxon>
    </lineage>
</organism>
<dbReference type="AlphaFoldDB" id="A0A918PZJ3"/>